<dbReference type="PANTHER" id="PTHR43884">
    <property type="entry name" value="ACYL-COA DEHYDROGENASE"/>
    <property type="match status" value="1"/>
</dbReference>
<evidence type="ECO:0000259" key="8">
    <source>
        <dbReference type="Pfam" id="PF02771"/>
    </source>
</evidence>
<gene>
    <name evidence="9" type="primary">fadE16</name>
    <name evidence="9" type="ORF">Sspor_11820</name>
</gene>
<comment type="caution">
    <text evidence="9">The sequence shown here is derived from an EMBL/GenBank/DDBJ whole genome shotgun (WGS) entry which is preliminary data.</text>
</comment>
<keyword evidence="10" id="KW-1185">Reference proteome</keyword>
<protein>
    <submittedName>
        <fullName evidence="9">Acyl-CoA dehydrogenase</fullName>
    </submittedName>
</protein>
<evidence type="ECO:0000256" key="5">
    <source>
        <dbReference type="RuleBase" id="RU362125"/>
    </source>
</evidence>
<keyword evidence="3 5" id="KW-0285">Flavoprotein</keyword>
<dbReference type="SUPFAM" id="SSF56645">
    <property type="entry name" value="Acyl-CoA dehydrogenase NM domain-like"/>
    <property type="match status" value="1"/>
</dbReference>
<evidence type="ECO:0000259" key="7">
    <source>
        <dbReference type="Pfam" id="PF02770"/>
    </source>
</evidence>
<dbReference type="Pfam" id="PF02770">
    <property type="entry name" value="Acyl-CoA_dh_M"/>
    <property type="match status" value="1"/>
</dbReference>
<dbReference type="Pfam" id="PF00441">
    <property type="entry name" value="Acyl-CoA_dh_1"/>
    <property type="match status" value="1"/>
</dbReference>
<accession>A0ABQ3T5G3</accession>
<keyword evidence="4 5" id="KW-0274">FAD</keyword>
<evidence type="ECO:0000313" key="9">
    <source>
        <dbReference type="EMBL" id="GHI75621.1"/>
    </source>
</evidence>
<dbReference type="InterPro" id="IPR009075">
    <property type="entry name" value="AcylCo_DH/oxidase_C"/>
</dbReference>
<dbReference type="PANTHER" id="PTHR43884:SF12">
    <property type="entry name" value="ISOVALERYL-COA DEHYDROGENASE, MITOCHONDRIAL-RELATED"/>
    <property type="match status" value="1"/>
</dbReference>
<evidence type="ECO:0000256" key="3">
    <source>
        <dbReference type="ARBA" id="ARBA00022630"/>
    </source>
</evidence>
<dbReference type="Gene3D" id="1.10.540.10">
    <property type="entry name" value="Acyl-CoA dehydrogenase/oxidase, N-terminal domain"/>
    <property type="match status" value="1"/>
</dbReference>
<feature type="domain" description="Acyl-CoA dehydrogenase/oxidase C-terminal" evidence="6">
    <location>
        <begin position="244"/>
        <end position="380"/>
    </location>
</feature>
<organism evidence="9 10">
    <name type="scientific">Streptomyces spororaveus</name>
    <dbReference type="NCBI Taxonomy" id="284039"/>
    <lineage>
        <taxon>Bacteria</taxon>
        <taxon>Bacillati</taxon>
        <taxon>Actinomycetota</taxon>
        <taxon>Actinomycetes</taxon>
        <taxon>Kitasatosporales</taxon>
        <taxon>Streptomycetaceae</taxon>
        <taxon>Streptomyces</taxon>
    </lineage>
</organism>
<dbReference type="Pfam" id="PF02771">
    <property type="entry name" value="Acyl-CoA_dh_N"/>
    <property type="match status" value="1"/>
</dbReference>
<feature type="domain" description="Acyl-CoA oxidase/dehydrogenase middle" evidence="7">
    <location>
        <begin position="124"/>
        <end position="213"/>
    </location>
</feature>
<comment type="similarity">
    <text evidence="2 5">Belongs to the acyl-CoA dehydrogenase family.</text>
</comment>
<sequence>MVDLALSPDQQAVVDEAREIARRCLAPRATEHDRTGAFPAENISDLHAAGLLGLLVPEEYGGRGADLTTWALVVAELAEACGSTGLIFAMHSGAVRLVAAGAAGSPFAERVLREVVTEGKLLAWGFSEPGTGAQLLAPQLTAFPDGDQLHLSGTKAFCTAAGHADYYLVNADSGEQDFLTGQTMALVPADTVGLSVKEVWDALGMRANCANTLLLDCRIPVGNAIGGPGGGLLLLSQALPALFLGLSAASLGVARAARAFADAHVLRRTLANTGQPLAAFQGVRLHTADMAVSVKVAHLMLLHAAWVVDTDPAQAIPALNMAKYVANRAALDVADTAMLVTGGRGYLRSNPLERHYRDARAGAVMGSNLDVLRDLIGKTALGLDPFSDTVPERDPAQEPAS</sequence>
<dbReference type="Gene3D" id="2.40.110.10">
    <property type="entry name" value="Butyryl-CoA Dehydrogenase, subunit A, domain 2"/>
    <property type="match status" value="1"/>
</dbReference>
<comment type="cofactor">
    <cofactor evidence="1 5">
        <name>FAD</name>
        <dbReference type="ChEBI" id="CHEBI:57692"/>
    </cofactor>
</comment>
<proteinExistence type="inferred from homology"/>
<evidence type="ECO:0000256" key="4">
    <source>
        <dbReference type="ARBA" id="ARBA00022827"/>
    </source>
</evidence>
<dbReference type="InterPro" id="IPR037069">
    <property type="entry name" value="AcylCoA_DH/ox_N_sf"/>
</dbReference>
<evidence type="ECO:0000256" key="1">
    <source>
        <dbReference type="ARBA" id="ARBA00001974"/>
    </source>
</evidence>
<evidence type="ECO:0000313" key="10">
    <source>
        <dbReference type="Proteomes" id="UP000608522"/>
    </source>
</evidence>
<dbReference type="Proteomes" id="UP000608522">
    <property type="component" value="Unassembled WGS sequence"/>
</dbReference>
<dbReference type="RefSeq" id="WP_202198041.1">
    <property type="nucleotide sequence ID" value="NZ_BAAATO010000004.1"/>
</dbReference>
<dbReference type="SUPFAM" id="SSF47203">
    <property type="entry name" value="Acyl-CoA dehydrogenase C-terminal domain-like"/>
    <property type="match status" value="1"/>
</dbReference>
<dbReference type="EMBL" id="BNED01000005">
    <property type="protein sequence ID" value="GHI75621.1"/>
    <property type="molecule type" value="Genomic_DNA"/>
</dbReference>
<keyword evidence="5" id="KW-0560">Oxidoreductase</keyword>
<name>A0ABQ3T5G3_9ACTN</name>
<feature type="domain" description="Acyl-CoA dehydrogenase/oxidase N-terminal" evidence="8">
    <location>
        <begin position="7"/>
        <end position="96"/>
    </location>
</feature>
<evidence type="ECO:0000256" key="2">
    <source>
        <dbReference type="ARBA" id="ARBA00009347"/>
    </source>
</evidence>
<reference evidence="10" key="1">
    <citation type="submission" date="2023-07" db="EMBL/GenBank/DDBJ databases">
        <title>Whole genome shotgun sequence of Streptomyces spororaveus NBRC 15456.</title>
        <authorList>
            <person name="Komaki H."/>
            <person name="Tamura T."/>
        </authorList>
    </citation>
    <scope>NUCLEOTIDE SEQUENCE [LARGE SCALE GENOMIC DNA]</scope>
    <source>
        <strain evidence="10">NBRC 15456</strain>
    </source>
</reference>
<evidence type="ECO:0000259" key="6">
    <source>
        <dbReference type="Pfam" id="PF00441"/>
    </source>
</evidence>
<dbReference type="InterPro" id="IPR013786">
    <property type="entry name" value="AcylCoA_DH/ox_N"/>
</dbReference>
<dbReference type="InterPro" id="IPR006091">
    <property type="entry name" value="Acyl-CoA_Oxase/DH_mid-dom"/>
</dbReference>
<dbReference type="Gene3D" id="1.20.140.10">
    <property type="entry name" value="Butyryl-CoA Dehydrogenase, subunit A, domain 3"/>
    <property type="match status" value="1"/>
</dbReference>
<dbReference type="InterPro" id="IPR036250">
    <property type="entry name" value="AcylCo_DH-like_C"/>
</dbReference>
<dbReference type="InterPro" id="IPR046373">
    <property type="entry name" value="Acyl-CoA_Oxase/DH_mid-dom_sf"/>
</dbReference>
<dbReference type="InterPro" id="IPR009100">
    <property type="entry name" value="AcylCoA_DH/oxidase_NM_dom_sf"/>
</dbReference>
<dbReference type="PIRSF" id="PIRSF016578">
    <property type="entry name" value="HsaA"/>
    <property type="match status" value="1"/>
</dbReference>